<evidence type="ECO:0000313" key="2">
    <source>
        <dbReference type="EMBL" id="QDH25394.1"/>
    </source>
</evidence>
<evidence type="ECO:0000256" key="1">
    <source>
        <dbReference type="SAM" id="Phobius"/>
    </source>
</evidence>
<dbReference type="EMBL" id="CP032485">
    <property type="protein sequence ID" value="QDH25394.1"/>
    <property type="molecule type" value="Genomic_DNA"/>
</dbReference>
<keyword evidence="1" id="KW-0812">Transmembrane</keyword>
<evidence type="ECO:0000313" key="3">
    <source>
        <dbReference type="Proteomes" id="UP000317214"/>
    </source>
</evidence>
<keyword evidence="3" id="KW-1185">Reference proteome</keyword>
<organism evidence="2 3">
    <name type="scientific">Neokomagataea tanensis</name>
    <dbReference type="NCBI Taxonomy" id="661191"/>
    <lineage>
        <taxon>Bacteria</taxon>
        <taxon>Pseudomonadati</taxon>
        <taxon>Pseudomonadota</taxon>
        <taxon>Alphaproteobacteria</taxon>
        <taxon>Acetobacterales</taxon>
        <taxon>Acetobacteraceae</taxon>
        <taxon>Neokomagataea</taxon>
    </lineage>
</organism>
<dbReference type="OrthoDB" id="7284026at2"/>
<dbReference type="AlphaFoldDB" id="A0A4Y6V7T6"/>
<sequence>MNQYVPKQEQNGESGVSKTLMAFVIGMGVLIVIGVVVLVGVIITRIAHGHSSAQLSSESATKLPSKATIPLMSNEHVGQVTPLSDGSLAITVQGDAGGRLIVWDPTNARVVSELIFANAR</sequence>
<dbReference type="KEGG" id="ntn:D5366_09405"/>
<protein>
    <submittedName>
        <fullName evidence="2">Uncharacterized protein</fullName>
    </submittedName>
</protein>
<keyword evidence="1" id="KW-0472">Membrane</keyword>
<dbReference type="Proteomes" id="UP000317214">
    <property type="component" value="Chromosome"/>
</dbReference>
<reference evidence="2 3" key="1">
    <citation type="submission" date="2018-09" db="EMBL/GenBank/DDBJ databases">
        <title>The complete genome sequence of Neokomagataea tanensis NBRC 106556(T).</title>
        <authorList>
            <person name="Chua K.-O."/>
            <person name="See-Too W.-S."/>
            <person name="Hong K.-W."/>
            <person name="Yin W.-F."/>
            <person name="Chan K.-G."/>
        </authorList>
    </citation>
    <scope>NUCLEOTIDE SEQUENCE [LARGE SCALE GENOMIC DNA]</scope>
    <source>
        <strain evidence="3">AH13 \ NBRC 106556</strain>
    </source>
</reference>
<feature type="transmembrane region" description="Helical" evidence="1">
    <location>
        <begin position="20"/>
        <end position="43"/>
    </location>
</feature>
<gene>
    <name evidence="2" type="ORF">D5366_09405</name>
</gene>
<accession>A0A4Y6V7T6</accession>
<keyword evidence="1" id="KW-1133">Transmembrane helix</keyword>
<dbReference type="RefSeq" id="WP_141493261.1">
    <property type="nucleotide sequence ID" value="NZ_CP032485.1"/>
</dbReference>
<proteinExistence type="predicted"/>
<name>A0A4Y6V7T6_9PROT</name>